<dbReference type="SUPFAM" id="SSF56235">
    <property type="entry name" value="N-terminal nucleophile aminohydrolases (Ntn hydrolases)"/>
    <property type="match status" value="1"/>
</dbReference>
<protein>
    <submittedName>
        <fullName evidence="1">Peptidase</fullName>
    </submittedName>
</protein>
<sequence length="247" mass="27321">MTYCVAVRVTDGLVLLSDTRTNAGLDNISRFTKMFTWEVPGERAIGMMCSGNLSITQGVMTRLAKAIERSADDPDVETILNADSIFRIAELVGEAMQAQQDRYRESIQAGGVGADAMILVAGQRKGGRHRLFMVYAAGNFVEATSDTPYFQIGEHKYGKPILDRVVTIDTPLEQVVKAVCVSMDSTLHSNLSVGMPLDLAVLRRDRFAFQVRERIGADDPRFQNISREWGGRLREAFLAMPDLVSID</sequence>
<organism evidence="1 2">
    <name type="scientific">Sphingomonas lycopersici</name>
    <dbReference type="NCBI Taxonomy" id="2951807"/>
    <lineage>
        <taxon>Bacteria</taxon>
        <taxon>Pseudomonadati</taxon>
        <taxon>Pseudomonadota</taxon>
        <taxon>Alphaproteobacteria</taxon>
        <taxon>Sphingomonadales</taxon>
        <taxon>Sphingomonadaceae</taxon>
        <taxon>Sphingomonas</taxon>
    </lineage>
</organism>
<keyword evidence="2" id="KW-1185">Reference proteome</keyword>
<gene>
    <name evidence="1" type="ORF">NEE01_00990</name>
</gene>
<dbReference type="InterPro" id="IPR016545">
    <property type="entry name" value="UCP009120_prtse"/>
</dbReference>
<dbReference type="Proteomes" id="UP001165565">
    <property type="component" value="Unassembled WGS sequence"/>
</dbReference>
<evidence type="ECO:0000313" key="1">
    <source>
        <dbReference type="EMBL" id="MCW6533350.1"/>
    </source>
</evidence>
<dbReference type="AlphaFoldDB" id="A0AA41Z4F0"/>
<dbReference type="EMBL" id="JANFAV010000001">
    <property type="protein sequence ID" value="MCW6533350.1"/>
    <property type="molecule type" value="Genomic_DNA"/>
</dbReference>
<dbReference type="RefSeq" id="WP_179514359.1">
    <property type="nucleotide sequence ID" value="NZ_JANFAV010000001.1"/>
</dbReference>
<dbReference type="InterPro" id="IPR029055">
    <property type="entry name" value="Ntn_hydrolases_N"/>
</dbReference>
<dbReference type="PIRSF" id="PIRSF009120">
    <property type="entry name" value="UCP009120_prtse"/>
    <property type="match status" value="1"/>
</dbReference>
<proteinExistence type="predicted"/>
<name>A0AA41Z4F0_9SPHN</name>
<accession>A0AA41Z4F0</accession>
<evidence type="ECO:0000313" key="2">
    <source>
        <dbReference type="Proteomes" id="UP001165565"/>
    </source>
</evidence>
<reference evidence="1" key="1">
    <citation type="submission" date="2022-06" db="EMBL/GenBank/DDBJ databases">
        <title>Sphingomonas sp. nov. isolated from rhizosphere soil of tomato.</title>
        <authorList>
            <person name="Dong H."/>
            <person name="Gao R."/>
        </authorList>
    </citation>
    <scope>NUCLEOTIDE SEQUENCE</scope>
    <source>
        <strain evidence="1">MMSM24</strain>
    </source>
</reference>
<dbReference type="Gene3D" id="3.60.20.10">
    <property type="entry name" value="Glutamine Phosphoribosylpyrophosphate, subunit 1, domain 1"/>
    <property type="match status" value="1"/>
</dbReference>
<comment type="caution">
    <text evidence="1">The sequence shown here is derived from an EMBL/GenBank/DDBJ whole genome shotgun (WGS) entry which is preliminary data.</text>
</comment>